<evidence type="ECO:0000313" key="3">
    <source>
        <dbReference type="Proteomes" id="UP001596056"/>
    </source>
</evidence>
<keyword evidence="1" id="KW-0472">Membrane</keyword>
<feature type="transmembrane region" description="Helical" evidence="1">
    <location>
        <begin position="37"/>
        <end position="57"/>
    </location>
</feature>
<keyword evidence="1" id="KW-0812">Transmembrane</keyword>
<organism evidence="2 3">
    <name type="scientific">Rubellimicrobium aerolatum</name>
    <dbReference type="NCBI Taxonomy" id="490979"/>
    <lineage>
        <taxon>Bacteria</taxon>
        <taxon>Pseudomonadati</taxon>
        <taxon>Pseudomonadota</taxon>
        <taxon>Alphaproteobacteria</taxon>
        <taxon>Rhodobacterales</taxon>
        <taxon>Roseobacteraceae</taxon>
        <taxon>Rubellimicrobium</taxon>
    </lineage>
</organism>
<accession>A0ABW0SGF3</accession>
<dbReference type="EMBL" id="JBHSNA010000019">
    <property type="protein sequence ID" value="MFC5567769.1"/>
    <property type="molecule type" value="Genomic_DNA"/>
</dbReference>
<reference evidence="3" key="1">
    <citation type="journal article" date="2019" name="Int. J. Syst. Evol. Microbiol.">
        <title>The Global Catalogue of Microorganisms (GCM) 10K type strain sequencing project: providing services to taxonomists for standard genome sequencing and annotation.</title>
        <authorList>
            <consortium name="The Broad Institute Genomics Platform"/>
            <consortium name="The Broad Institute Genome Sequencing Center for Infectious Disease"/>
            <person name="Wu L."/>
            <person name="Ma J."/>
        </authorList>
    </citation>
    <scope>NUCLEOTIDE SEQUENCE [LARGE SCALE GENOMIC DNA]</scope>
    <source>
        <strain evidence="3">KACC 11588</strain>
    </source>
</reference>
<dbReference type="RefSeq" id="WP_209842736.1">
    <property type="nucleotide sequence ID" value="NZ_JAGGJP010000018.1"/>
</dbReference>
<keyword evidence="1" id="KW-1133">Transmembrane helix</keyword>
<dbReference type="Proteomes" id="UP001596056">
    <property type="component" value="Unassembled WGS sequence"/>
</dbReference>
<protein>
    <submittedName>
        <fullName evidence="2">Uncharacterized protein</fullName>
    </submittedName>
</protein>
<proteinExistence type="predicted"/>
<sequence>MTLGEILTAQIFDPFRLGLIVALVVTMLRTEAVTGRWLPLAAGVLFVAFIIPATLGQNAAAPFWQLVAVGVLANLVLLAVVMTIRHFVLRIMP</sequence>
<evidence type="ECO:0000313" key="2">
    <source>
        <dbReference type="EMBL" id="MFC5567769.1"/>
    </source>
</evidence>
<feature type="transmembrane region" description="Helical" evidence="1">
    <location>
        <begin position="6"/>
        <end position="25"/>
    </location>
</feature>
<keyword evidence="3" id="KW-1185">Reference proteome</keyword>
<evidence type="ECO:0000256" key="1">
    <source>
        <dbReference type="SAM" id="Phobius"/>
    </source>
</evidence>
<feature type="transmembrane region" description="Helical" evidence="1">
    <location>
        <begin position="63"/>
        <end position="84"/>
    </location>
</feature>
<name>A0ABW0SGF3_9RHOB</name>
<gene>
    <name evidence="2" type="ORF">ACFPOC_15255</name>
</gene>
<comment type="caution">
    <text evidence="2">The sequence shown here is derived from an EMBL/GenBank/DDBJ whole genome shotgun (WGS) entry which is preliminary data.</text>
</comment>